<feature type="domain" description="Serine aminopeptidase S33" evidence="1">
    <location>
        <begin position="29"/>
        <end position="138"/>
    </location>
</feature>
<dbReference type="EMBL" id="VIKS01000003">
    <property type="protein sequence ID" value="TQV88906.1"/>
    <property type="molecule type" value="Genomic_DNA"/>
</dbReference>
<reference evidence="2 3" key="1">
    <citation type="submission" date="2019-07" db="EMBL/GenBank/DDBJ databases">
        <title>Draft genome for Aliikangiella sp. M105.</title>
        <authorList>
            <person name="Wang G."/>
        </authorList>
    </citation>
    <scope>NUCLEOTIDE SEQUENCE [LARGE SCALE GENOMIC DNA]</scope>
    <source>
        <strain evidence="2 3">M105</strain>
    </source>
</reference>
<dbReference type="InterPro" id="IPR022742">
    <property type="entry name" value="Hydrolase_4"/>
</dbReference>
<dbReference type="AlphaFoldDB" id="A0A545UHF7"/>
<dbReference type="SUPFAM" id="SSF53474">
    <property type="entry name" value="alpha/beta-Hydrolases"/>
    <property type="match status" value="1"/>
</dbReference>
<dbReference type="Gene3D" id="3.40.50.1820">
    <property type="entry name" value="alpha/beta hydrolase"/>
    <property type="match status" value="1"/>
</dbReference>
<organism evidence="2 3">
    <name type="scientific">Aliikangiella coralliicola</name>
    <dbReference type="NCBI Taxonomy" id="2592383"/>
    <lineage>
        <taxon>Bacteria</taxon>
        <taxon>Pseudomonadati</taxon>
        <taxon>Pseudomonadota</taxon>
        <taxon>Gammaproteobacteria</taxon>
        <taxon>Oceanospirillales</taxon>
        <taxon>Pleioneaceae</taxon>
        <taxon>Aliikangiella</taxon>
    </lineage>
</organism>
<name>A0A545UHF7_9GAMM</name>
<proteinExistence type="predicted"/>
<evidence type="ECO:0000313" key="3">
    <source>
        <dbReference type="Proteomes" id="UP000315439"/>
    </source>
</evidence>
<keyword evidence="3" id="KW-1185">Reference proteome</keyword>
<dbReference type="RefSeq" id="WP_142892391.1">
    <property type="nucleotide sequence ID" value="NZ_ML660161.1"/>
</dbReference>
<accession>A0A545UHF7</accession>
<dbReference type="OrthoDB" id="249225at2"/>
<gene>
    <name evidence="2" type="ORF">FLL46_05055</name>
</gene>
<comment type="caution">
    <text evidence="2">The sequence shown here is derived from an EMBL/GenBank/DDBJ whole genome shotgun (WGS) entry which is preliminary data.</text>
</comment>
<protein>
    <recommendedName>
        <fullName evidence="1">Serine aminopeptidase S33 domain-containing protein</fullName>
    </recommendedName>
</protein>
<dbReference type="InterPro" id="IPR029058">
    <property type="entry name" value="AB_hydrolase_fold"/>
</dbReference>
<sequence>MTLKVVEFGPERNLVGILQTAEGASKDKSPKMVLMLNAGLVNKAGPFRMNAELANYLAKHQISSFRFDLSGIGDSRLPQNSDSNANERFLKDIEAAVDYLSNKFSNHEIVVLGLCTGADLAHKAIKEFPRIDGAVFLDGYSYRTLRFYLNRVLEVFSSPIRTIKLFFRIIKKLIRRLLPINPAQAVEDDADYVWDLPPKEDFIADLNSLYNRNAKLLYIYTGGDNHLYNYQNQLKDSIGKHVKTDNIDVIVNRSSDHTYILLEERQKLFKQVTDWLSAH</sequence>
<evidence type="ECO:0000259" key="1">
    <source>
        <dbReference type="Pfam" id="PF12146"/>
    </source>
</evidence>
<dbReference type="Proteomes" id="UP000315439">
    <property type="component" value="Unassembled WGS sequence"/>
</dbReference>
<dbReference type="Pfam" id="PF12146">
    <property type="entry name" value="Hydrolase_4"/>
    <property type="match status" value="1"/>
</dbReference>
<evidence type="ECO:0000313" key="2">
    <source>
        <dbReference type="EMBL" id="TQV88906.1"/>
    </source>
</evidence>